<keyword evidence="2" id="KW-1185">Reference proteome</keyword>
<protein>
    <submittedName>
        <fullName evidence="1">Uncharacterized protein</fullName>
    </submittedName>
</protein>
<proteinExistence type="predicted"/>
<gene>
    <name evidence="1" type="ORF">TSOC_001819</name>
</gene>
<sequence length="119" mass="13454">MYLSGVSNGQWRSFPEPKEYVEPNEEEIARLQRAAKVLDPEVMKHVPPEFNSSFKNPCWTAVNGEFRCLPYFYITGMFHAGALSLQDKLAKHPDVLTRTDASKTTSLLAARFDCASLSR</sequence>
<dbReference type="AlphaFoldDB" id="A0A2J8AFW2"/>
<dbReference type="SUPFAM" id="SSF52540">
    <property type="entry name" value="P-loop containing nucleoside triphosphate hydrolases"/>
    <property type="match status" value="1"/>
</dbReference>
<dbReference type="Proteomes" id="UP000236333">
    <property type="component" value="Unassembled WGS sequence"/>
</dbReference>
<evidence type="ECO:0000313" key="1">
    <source>
        <dbReference type="EMBL" id="PNH11414.1"/>
    </source>
</evidence>
<dbReference type="PANTHER" id="PTHR15723">
    <property type="entry name" value="CARBOHYDRATE SULFOTRANSFERASE 15"/>
    <property type="match status" value="1"/>
</dbReference>
<dbReference type="GO" id="GO:0050659">
    <property type="term" value="F:N-acetylgalactosamine 4-sulfate 6-O-sulfotransferase activity"/>
    <property type="evidence" value="ECO:0007669"/>
    <property type="project" value="TreeGrafter"/>
</dbReference>
<comment type="caution">
    <text evidence="1">The sequence shown here is derived from an EMBL/GenBank/DDBJ whole genome shotgun (WGS) entry which is preliminary data.</text>
</comment>
<dbReference type="GO" id="GO:0019319">
    <property type="term" value="P:hexose biosynthetic process"/>
    <property type="evidence" value="ECO:0007669"/>
    <property type="project" value="TreeGrafter"/>
</dbReference>
<dbReference type="PANTHER" id="PTHR15723:SF0">
    <property type="entry name" value="CARBOHYDRATE SULFOTRANSFERASE 15"/>
    <property type="match status" value="1"/>
</dbReference>
<name>A0A2J8AFW2_9CHLO</name>
<reference evidence="1 2" key="1">
    <citation type="journal article" date="2017" name="Mol. Biol. Evol.">
        <title>The 4-celled Tetrabaena socialis nuclear genome reveals the essential components for genetic control of cell number at the origin of multicellularity in the volvocine lineage.</title>
        <authorList>
            <person name="Featherston J."/>
            <person name="Arakaki Y."/>
            <person name="Hanschen E.R."/>
            <person name="Ferris P.J."/>
            <person name="Michod R.E."/>
            <person name="Olson B.J.S.C."/>
            <person name="Nozaki H."/>
            <person name="Durand P.M."/>
        </authorList>
    </citation>
    <scope>NUCLEOTIDE SEQUENCE [LARGE SCALE GENOMIC DNA]</scope>
    <source>
        <strain evidence="1 2">NIES-571</strain>
    </source>
</reference>
<organism evidence="1 2">
    <name type="scientific">Tetrabaena socialis</name>
    <dbReference type="NCBI Taxonomy" id="47790"/>
    <lineage>
        <taxon>Eukaryota</taxon>
        <taxon>Viridiplantae</taxon>
        <taxon>Chlorophyta</taxon>
        <taxon>core chlorophytes</taxon>
        <taxon>Chlorophyceae</taxon>
        <taxon>CS clade</taxon>
        <taxon>Chlamydomonadales</taxon>
        <taxon>Tetrabaenaceae</taxon>
        <taxon>Tetrabaena</taxon>
    </lineage>
</organism>
<dbReference type="OrthoDB" id="526228at2759"/>
<dbReference type="EMBL" id="PGGS01000030">
    <property type="protein sequence ID" value="PNH11414.1"/>
    <property type="molecule type" value="Genomic_DNA"/>
</dbReference>
<evidence type="ECO:0000313" key="2">
    <source>
        <dbReference type="Proteomes" id="UP000236333"/>
    </source>
</evidence>
<dbReference type="InterPro" id="IPR027417">
    <property type="entry name" value="P-loop_NTPase"/>
</dbReference>
<dbReference type="InterPro" id="IPR052654">
    <property type="entry name" value="CS_Sulfotransferase"/>
</dbReference>
<accession>A0A2J8AFW2</accession>